<dbReference type="eggNOG" id="COG3835">
    <property type="taxonomic scope" value="Bacteria"/>
</dbReference>
<dbReference type="InterPro" id="IPR025736">
    <property type="entry name" value="PucR_C-HTH_dom"/>
</dbReference>
<feature type="domain" description="PucR C-terminal helix-turn-helix" evidence="2">
    <location>
        <begin position="337"/>
        <end position="395"/>
    </location>
</feature>
<dbReference type="HOGENOM" id="CLU_017436_7_2_11"/>
<dbReference type="Pfam" id="PF17853">
    <property type="entry name" value="GGDEF_2"/>
    <property type="match status" value="1"/>
</dbReference>
<evidence type="ECO:0000313" key="4">
    <source>
        <dbReference type="EMBL" id="AIY19302.1"/>
    </source>
</evidence>
<dbReference type="KEGG" id="psim:KR76_25595"/>
<dbReference type="Proteomes" id="UP000030300">
    <property type="component" value="Chromosome"/>
</dbReference>
<accession>A0A0A1DRP2</accession>
<dbReference type="STRING" id="2045.KR76_25595"/>
<dbReference type="Gene3D" id="1.10.10.2840">
    <property type="entry name" value="PucR C-terminal helix-turn-helix domain"/>
    <property type="match status" value="1"/>
</dbReference>
<proteinExistence type="inferred from homology"/>
<sequence length="410" mass="44700">MAEDELQVIVDDLAERLERSVAIDDPGIRLLAASRHFGDEDPVRIGSVLNRTVPAEVVELILTHGVAQWTEPGRLELGMLDATPRLCAPVRCQGQLLGYLWLLDHGGTLSDAEVAAAGEAADRAGTVLYRRLLVRQRSQARHEAILRDLVSPDTMIRSQAIDDLRAEELFPESPLHLTVLAVQCLADDETHAERGVELEAAVEEGSRAVTDDVALLATNRSRAWLLLALRRPPSRDLVDTITDRITIRFKHLTRGRSTLVFGLGPTVERLDEVADAYRKAVRAARTAVLVPGVGSTARWGELGPYELLVTLAPDDLAEAARTPDLVALEDADVHGVLIASLTAFFDHGGSAQEAAEALCIHRATLYQRLRRIEQVTGRSLQSGDDRLALHLGLKLRALAIAFRLNADTAG</sequence>
<feature type="domain" description="CdaR GGDEF-like" evidence="3">
    <location>
        <begin position="165"/>
        <end position="285"/>
    </location>
</feature>
<protein>
    <submittedName>
        <fullName evidence="4">Transcriptional regulator</fullName>
    </submittedName>
</protein>
<dbReference type="GeneID" id="96612124"/>
<dbReference type="SUPFAM" id="SSF55781">
    <property type="entry name" value="GAF domain-like"/>
    <property type="match status" value="1"/>
</dbReference>
<dbReference type="EMBL" id="CP009896">
    <property type="protein sequence ID" value="AIY19302.1"/>
    <property type="molecule type" value="Genomic_DNA"/>
</dbReference>
<gene>
    <name evidence="4" type="ORF">KR76_25595</name>
</gene>
<evidence type="ECO:0000256" key="1">
    <source>
        <dbReference type="ARBA" id="ARBA00006754"/>
    </source>
</evidence>
<dbReference type="RefSeq" id="WP_038682375.1">
    <property type="nucleotide sequence ID" value="NZ_BJMC01000021.1"/>
</dbReference>
<dbReference type="OrthoDB" id="4534407at2"/>
<dbReference type="PANTHER" id="PTHR33744">
    <property type="entry name" value="CARBOHYDRATE DIACID REGULATOR"/>
    <property type="match status" value="1"/>
</dbReference>
<reference evidence="4 5" key="1">
    <citation type="journal article" date="2015" name="Genome Announc.">
        <title>Complete Genome Sequence of Steroid-Transforming Nocardioides simplex VKM Ac-2033D.</title>
        <authorList>
            <person name="Shtratnikova V.Y."/>
            <person name="Schelkunov M.I."/>
            <person name="Pekov Y.A."/>
            <person name="Fokina V.V."/>
            <person name="Logacheva M.D."/>
            <person name="Sokolov S.L."/>
            <person name="Bragin E.Y."/>
            <person name="Ashapkin V.V."/>
            <person name="Donova M.V."/>
        </authorList>
    </citation>
    <scope>NUCLEOTIDE SEQUENCE [LARGE SCALE GENOMIC DNA]</scope>
    <source>
        <strain evidence="4 5">VKM Ac-2033D</strain>
    </source>
</reference>
<evidence type="ECO:0000313" key="5">
    <source>
        <dbReference type="Proteomes" id="UP000030300"/>
    </source>
</evidence>
<dbReference type="InterPro" id="IPR041522">
    <property type="entry name" value="CdaR_GGDEF"/>
</dbReference>
<dbReference type="InterPro" id="IPR042070">
    <property type="entry name" value="PucR_C-HTH_sf"/>
</dbReference>
<organism evidence="4 5">
    <name type="scientific">Nocardioides simplex</name>
    <name type="common">Arthrobacter simplex</name>
    <dbReference type="NCBI Taxonomy" id="2045"/>
    <lineage>
        <taxon>Bacteria</taxon>
        <taxon>Bacillati</taxon>
        <taxon>Actinomycetota</taxon>
        <taxon>Actinomycetes</taxon>
        <taxon>Propionibacteriales</taxon>
        <taxon>Nocardioidaceae</taxon>
        <taxon>Pimelobacter</taxon>
    </lineage>
</organism>
<dbReference type="Pfam" id="PF13556">
    <property type="entry name" value="HTH_30"/>
    <property type="match status" value="1"/>
</dbReference>
<dbReference type="PANTHER" id="PTHR33744:SF17">
    <property type="entry name" value="CONSERVED PROTEIN"/>
    <property type="match status" value="1"/>
</dbReference>
<evidence type="ECO:0000259" key="2">
    <source>
        <dbReference type="Pfam" id="PF13556"/>
    </source>
</evidence>
<dbReference type="InterPro" id="IPR051448">
    <property type="entry name" value="CdaR-like_regulators"/>
</dbReference>
<dbReference type="AlphaFoldDB" id="A0A0A1DRP2"/>
<keyword evidence="5" id="KW-1185">Reference proteome</keyword>
<evidence type="ECO:0000259" key="3">
    <source>
        <dbReference type="Pfam" id="PF17853"/>
    </source>
</evidence>
<comment type="similarity">
    <text evidence="1">Belongs to the CdaR family.</text>
</comment>
<name>A0A0A1DRP2_NOCSI</name>